<dbReference type="Gene3D" id="2.40.50.140">
    <property type="entry name" value="Nucleic acid-binding proteins"/>
    <property type="match status" value="1"/>
</dbReference>
<keyword evidence="11" id="KW-1185">Reference proteome</keyword>
<dbReference type="FunFam" id="2.40.50.140:FF:000034">
    <property type="entry name" value="Eukaryotic translation initiation factor 5A"/>
    <property type="match status" value="1"/>
</dbReference>
<dbReference type="NCBIfam" id="TIGR00037">
    <property type="entry name" value="eIF_5A"/>
    <property type="match status" value="1"/>
</dbReference>
<dbReference type="Pfam" id="PF01287">
    <property type="entry name" value="eIF-5a"/>
    <property type="match status" value="1"/>
</dbReference>
<evidence type="ECO:0000256" key="8">
    <source>
        <dbReference type="RuleBase" id="RU362005"/>
    </source>
</evidence>
<evidence type="ECO:0000256" key="3">
    <source>
        <dbReference type="ARBA" id="ARBA00022490"/>
    </source>
</evidence>
<evidence type="ECO:0000256" key="2">
    <source>
        <dbReference type="ARBA" id="ARBA00006016"/>
    </source>
</evidence>
<keyword evidence="5" id="KW-0694">RNA-binding</keyword>
<evidence type="ECO:0000256" key="1">
    <source>
        <dbReference type="ARBA" id="ARBA00004496"/>
    </source>
</evidence>
<dbReference type="InterPro" id="IPR014722">
    <property type="entry name" value="Rib_uL2_dom2"/>
</dbReference>
<dbReference type="InterPro" id="IPR012340">
    <property type="entry name" value="NA-bd_OB-fold"/>
</dbReference>
<dbReference type="CDD" id="cd04468">
    <property type="entry name" value="S1_eIF5A"/>
    <property type="match status" value="1"/>
</dbReference>
<dbReference type="EMBL" id="MIKG01000029">
    <property type="protein sequence ID" value="RAO74054.1"/>
    <property type="molecule type" value="Genomic_DNA"/>
</dbReference>
<dbReference type="GO" id="GO:0003723">
    <property type="term" value="F:RNA binding"/>
    <property type="evidence" value="ECO:0007669"/>
    <property type="project" value="UniProtKB-KW"/>
</dbReference>
<accession>A0A364LE09</accession>
<dbReference type="GO" id="GO:0045905">
    <property type="term" value="P:positive regulation of translational termination"/>
    <property type="evidence" value="ECO:0007669"/>
    <property type="project" value="UniProtKB-UniRule"/>
</dbReference>
<dbReference type="PANTHER" id="PTHR11673">
    <property type="entry name" value="TRANSLATION INITIATION FACTOR 5A FAMILY MEMBER"/>
    <property type="match status" value="1"/>
</dbReference>
<dbReference type="GO" id="GO:0006452">
    <property type="term" value="P:translational frameshifting"/>
    <property type="evidence" value="ECO:0007669"/>
    <property type="project" value="UniProtKB-ARBA"/>
</dbReference>
<reference evidence="10 11" key="1">
    <citation type="journal article" date="2017" name="Biotechnol. Biofuels">
        <title>Differential beta-glucosidase expression as a function of carbon source availability in Talaromyces amestolkiae: a genomic and proteomic approach.</title>
        <authorList>
            <person name="de Eugenio L.I."/>
            <person name="Mendez-Liter J.A."/>
            <person name="Nieto-Dominguez M."/>
            <person name="Alonso L."/>
            <person name="Gil-Munoz J."/>
            <person name="Barriuso J."/>
            <person name="Prieto A."/>
            <person name="Martinez M.J."/>
        </authorList>
    </citation>
    <scope>NUCLEOTIDE SEQUENCE [LARGE SCALE GENOMIC DNA]</scope>
    <source>
        <strain evidence="10 11">CIB</strain>
    </source>
</reference>
<dbReference type="GeneID" id="63799280"/>
<keyword evidence="7 8" id="KW-0385">Hypusine</keyword>
<proteinExistence type="inferred from homology"/>
<dbReference type="GO" id="GO:0045901">
    <property type="term" value="P:positive regulation of translational elongation"/>
    <property type="evidence" value="ECO:0007669"/>
    <property type="project" value="UniProtKB-UniRule"/>
</dbReference>
<comment type="similarity">
    <text evidence="2 8">Belongs to the eIF-5A family.</text>
</comment>
<comment type="PTM">
    <text evidence="8">eIF-5A seems to be the only eukaryotic protein to have a hypusine residue which is a post-translational modification of a lysine by the addition of a butylamino group.</text>
</comment>
<comment type="function">
    <text evidence="8">Translation factor that promotes translation elongation and termination, particularly upon ribosome stalling at specific amino acid sequence contexts. Binds between the exit (E) and peptidyl (P) site of the ribosome and promotes rescue of stalled ribosome: specifically required for efficient translation of polyproline-containing peptides as well as other motifs that stall the ribosome. Acts as ribosome quality control (RQC) cofactor by joining the RQC complex to facilitate peptidyl transfer during CAT tailing step.</text>
</comment>
<dbReference type="Gene3D" id="2.30.30.30">
    <property type="match status" value="1"/>
</dbReference>
<dbReference type="InterPro" id="IPR008991">
    <property type="entry name" value="Translation_prot_SH3-like_sf"/>
</dbReference>
<dbReference type="PIRSF" id="PIRSF003025">
    <property type="entry name" value="eIF5A"/>
    <property type="match status" value="1"/>
</dbReference>
<dbReference type="GO" id="GO:0005737">
    <property type="term" value="C:cytoplasm"/>
    <property type="evidence" value="ECO:0007669"/>
    <property type="project" value="UniProtKB-SubCell"/>
</dbReference>
<sequence>MADNDAQHEHTFDSADAGASATFPMQCSALRKNGYVVIKGRPCKIVDMSTSKTGKHGHAKVHLVAIDIFTGKKLEDLSPSTHNMDVPNVSRKEFQLLDVTDDGFLSLMDEAGNTKDDVKKPDGEIGDRIDKLFTEEGKDVNVTVMSAMGEEVAVEAKEGPKSG</sequence>
<evidence type="ECO:0000256" key="7">
    <source>
        <dbReference type="ARBA" id="ARBA00023071"/>
    </source>
</evidence>
<dbReference type="AlphaFoldDB" id="A0A364LE09"/>
<protein>
    <recommendedName>
        <fullName evidence="8">Eukaryotic translation initiation factor 5A</fullName>
        <shortName evidence="8">eIF-5A</shortName>
    </recommendedName>
</protein>
<dbReference type="SMART" id="SM01376">
    <property type="entry name" value="eIF-5a"/>
    <property type="match status" value="1"/>
</dbReference>
<dbReference type="PROSITE" id="PS00302">
    <property type="entry name" value="IF5A_HYPUSINE"/>
    <property type="match status" value="1"/>
</dbReference>
<evidence type="ECO:0000256" key="6">
    <source>
        <dbReference type="ARBA" id="ARBA00022917"/>
    </source>
</evidence>
<feature type="domain" description="Translation initiation factor 5A C-terminal" evidence="9">
    <location>
        <begin position="88"/>
        <end position="157"/>
    </location>
</feature>
<dbReference type="SUPFAM" id="SSF50104">
    <property type="entry name" value="Translation proteins SH3-like domain"/>
    <property type="match status" value="1"/>
</dbReference>
<name>A0A364LE09_TALAM</name>
<dbReference type="InterPro" id="IPR048670">
    <property type="entry name" value="IF5A-like_N"/>
</dbReference>
<dbReference type="RefSeq" id="XP_040738568.1">
    <property type="nucleotide sequence ID" value="XM_040872655.1"/>
</dbReference>
<keyword evidence="3" id="KW-0963">Cytoplasm</keyword>
<dbReference type="InterPro" id="IPR019769">
    <property type="entry name" value="Trans_elong_IF5A_hypusine_site"/>
</dbReference>
<dbReference type="OrthoDB" id="9975114at2759"/>
<comment type="subcellular location">
    <subcellularLocation>
        <location evidence="1">Cytoplasm</location>
    </subcellularLocation>
</comment>
<evidence type="ECO:0000259" key="9">
    <source>
        <dbReference type="SMART" id="SM01376"/>
    </source>
</evidence>
<keyword evidence="6 8" id="KW-0648">Protein biosynthesis</keyword>
<evidence type="ECO:0000256" key="5">
    <source>
        <dbReference type="ARBA" id="ARBA00022884"/>
    </source>
</evidence>
<dbReference type="InterPro" id="IPR001884">
    <property type="entry name" value="IF5A-like"/>
</dbReference>
<dbReference type="Proteomes" id="UP000249363">
    <property type="component" value="Unassembled WGS sequence"/>
</dbReference>
<dbReference type="STRING" id="1196081.A0A364LE09"/>
<evidence type="ECO:0000256" key="4">
    <source>
        <dbReference type="ARBA" id="ARBA00022768"/>
    </source>
</evidence>
<organism evidence="10 11">
    <name type="scientific">Talaromyces amestolkiae</name>
    <dbReference type="NCBI Taxonomy" id="1196081"/>
    <lineage>
        <taxon>Eukaryota</taxon>
        <taxon>Fungi</taxon>
        <taxon>Dikarya</taxon>
        <taxon>Ascomycota</taxon>
        <taxon>Pezizomycotina</taxon>
        <taxon>Eurotiomycetes</taxon>
        <taxon>Eurotiomycetidae</taxon>
        <taxon>Eurotiales</taxon>
        <taxon>Trichocomaceae</taxon>
        <taxon>Talaromyces</taxon>
        <taxon>Talaromyces sect. Talaromyces</taxon>
    </lineage>
</organism>
<evidence type="ECO:0000313" key="10">
    <source>
        <dbReference type="EMBL" id="RAO74054.1"/>
    </source>
</evidence>
<dbReference type="InterPro" id="IPR020189">
    <property type="entry name" value="IF5A_C"/>
</dbReference>
<evidence type="ECO:0000313" key="11">
    <source>
        <dbReference type="Proteomes" id="UP000249363"/>
    </source>
</evidence>
<dbReference type="GO" id="GO:0043022">
    <property type="term" value="F:ribosome binding"/>
    <property type="evidence" value="ECO:0007669"/>
    <property type="project" value="UniProtKB-UniRule"/>
</dbReference>
<dbReference type="FunFam" id="2.30.30.30:FF:000007">
    <property type="entry name" value="Eukaryotic translation initiation factor 5A"/>
    <property type="match status" value="1"/>
</dbReference>
<keyword evidence="4" id="KW-0251">Elongation factor</keyword>
<dbReference type="Pfam" id="PF21485">
    <property type="entry name" value="IF5A-like_N"/>
    <property type="match status" value="1"/>
</dbReference>
<gene>
    <name evidence="10" type="ORF">BHQ10_010066</name>
</gene>
<dbReference type="SUPFAM" id="SSF50249">
    <property type="entry name" value="Nucleic acid-binding proteins"/>
    <property type="match status" value="1"/>
</dbReference>
<comment type="caution">
    <text evidence="10">The sequence shown here is derived from an EMBL/GenBank/DDBJ whole genome shotgun (WGS) entry which is preliminary data.</text>
</comment>
<dbReference type="GO" id="GO:0003746">
    <property type="term" value="F:translation elongation factor activity"/>
    <property type="evidence" value="ECO:0007669"/>
    <property type="project" value="UniProtKB-UniRule"/>
</dbReference>